<name>A0A194S997_RHOGW</name>
<evidence type="ECO:0000256" key="7">
    <source>
        <dbReference type="SAM" id="Phobius"/>
    </source>
</evidence>
<dbReference type="GeneID" id="28973665"/>
<feature type="transmembrane region" description="Helical" evidence="7">
    <location>
        <begin position="357"/>
        <end position="377"/>
    </location>
</feature>
<feature type="transmembrane region" description="Helical" evidence="7">
    <location>
        <begin position="333"/>
        <end position="350"/>
    </location>
</feature>
<dbReference type="AlphaFoldDB" id="A0A194S997"/>
<dbReference type="InterPro" id="IPR011701">
    <property type="entry name" value="MFS"/>
</dbReference>
<feature type="transmembrane region" description="Helical" evidence="7">
    <location>
        <begin position="104"/>
        <end position="125"/>
    </location>
</feature>
<keyword evidence="5 7" id="KW-0472">Membrane</keyword>
<feature type="transmembrane region" description="Helical" evidence="7">
    <location>
        <begin position="383"/>
        <end position="404"/>
    </location>
</feature>
<evidence type="ECO:0000256" key="4">
    <source>
        <dbReference type="ARBA" id="ARBA00022989"/>
    </source>
</evidence>
<dbReference type="RefSeq" id="XP_018273221.1">
    <property type="nucleotide sequence ID" value="XM_018413216.1"/>
</dbReference>
<gene>
    <name evidence="8" type="ORF">RHOBADRAFT_34657</name>
</gene>
<keyword evidence="9" id="KW-1185">Reference proteome</keyword>
<protein>
    <recommendedName>
        <fullName evidence="10">Major facilitator superfamily (MFS) profile domain-containing protein</fullName>
    </recommendedName>
</protein>
<evidence type="ECO:0000256" key="2">
    <source>
        <dbReference type="ARBA" id="ARBA00022448"/>
    </source>
</evidence>
<feature type="transmembrane region" description="Helical" evidence="7">
    <location>
        <begin position="293"/>
        <end position="313"/>
    </location>
</feature>
<evidence type="ECO:0008006" key="10">
    <source>
        <dbReference type="Google" id="ProtNLM"/>
    </source>
</evidence>
<dbReference type="FunFam" id="1.20.1250.20:FF:000013">
    <property type="entry name" value="MFS general substrate transporter"/>
    <property type="match status" value="1"/>
</dbReference>
<dbReference type="GO" id="GO:0016020">
    <property type="term" value="C:membrane"/>
    <property type="evidence" value="ECO:0007669"/>
    <property type="project" value="UniProtKB-SubCell"/>
</dbReference>
<feature type="region of interest" description="Disordered" evidence="6">
    <location>
        <begin position="484"/>
        <end position="503"/>
    </location>
</feature>
<dbReference type="Proteomes" id="UP000053890">
    <property type="component" value="Unassembled WGS sequence"/>
</dbReference>
<evidence type="ECO:0000256" key="1">
    <source>
        <dbReference type="ARBA" id="ARBA00004141"/>
    </source>
</evidence>
<dbReference type="STRING" id="578459.A0A194S997"/>
<feature type="transmembrane region" description="Helical" evidence="7">
    <location>
        <begin position="157"/>
        <end position="180"/>
    </location>
</feature>
<feature type="transmembrane region" description="Helical" evidence="7">
    <location>
        <begin position="132"/>
        <end position="151"/>
    </location>
</feature>
<keyword evidence="2" id="KW-0813">Transport</keyword>
<sequence length="503" mass="54883">MPPPPRRQPPHDGPAPASPPSSVAPTVDDVGKGSYAHEDALSAHDGEFTWTEDEERRVVKKTDRNLMPVLWALFMLSFLDRSSASSHAKTAGMTKDLDITDAQYQWLLTIFYIGYVVATPSILLWKRIPPHVLVAALTLLWGGFALLQSAARWEGLMALRFLLGVSETCFAPGVTFYLSFFYDRRQVGFRQGLYFGAAAIASCYAGALAYGITQMKNPAIPAWKALFLIEGAPALPMAVVAYFFLPDRASKARFLTPREREIARLRSGADGRTGREGGLDLKNVWEGLSDPKAYITALIYFSSNVSYSSLPVFLPTILSEMGYSSIRAQGLSAPPYLAAFFVIVFVCWLSDRWGDRTILIIPLSLVGAIGYLILALVETTGVRYFAIFLCATGIFPVIGLALPLTASMHENDSKRGAGFVLLNLIGQCGPFLGTRLYPAHEGPYYVKGMSIACGFMFFVTLLAVLLRLCVPPFPPSQASSLSEVTLKAGRRPSTPSRAHVAAS</sequence>
<dbReference type="SUPFAM" id="SSF103473">
    <property type="entry name" value="MFS general substrate transporter"/>
    <property type="match status" value="1"/>
</dbReference>
<feature type="compositionally biased region" description="Pro residues" evidence="6">
    <location>
        <begin position="1"/>
        <end position="19"/>
    </location>
</feature>
<evidence type="ECO:0000313" key="8">
    <source>
        <dbReference type="EMBL" id="KPV77172.1"/>
    </source>
</evidence>
<organism evidence="8 9">
    <name type="scientific">Rhodotorula graminis (strain WP1)</name>
    <dbReference type="NCBI Taxonomy" id="578459"/>
    <lineage>
        <taxon>Eukaryota</taxon>
        <taxon>Fungi</taxon>
        <taxon>Dikarya</taxon>
        <taxon>Basidiomycota</taxon>
        <taxon>Pucciniomycotina</taxon>
        <taxon>Microbotryomycetes</taxon>
        <taxon>Sporidiobolales</taxon>
        <taxon>Sporidiobolaceae</taxon>
        <taxon>Rhodotorula</taxon>
    </lineage>
</organism>
<dbReference type="FunFam" id="1.20.1250.20:FF:000018">
    <property type="entry name" value="MFS transporter permease"/>
    <property type="match status" value="1"/>
</dbReference>
<feature type="transmembrane region" description="Helical" evidence="7">
    <location>
        <begin position="416"/>
        <end position="437"/>
    </location>
</feature>
<dbReference type="OrthoDB" id="2985014at2759"/>
<comment type="subcellular location">
    <subcellularLocation>
        <location evidence="1">Membrane</location>
        <topology evidence="1">Multi-pass membrane protein</topology>
    </subcellularLocation>
</comment>
<evidence type="ECO:0000313" key="9">
    <source>
        <dbReference type="Proteomes" id="UP000053890"/>
    </source>
</evidence>
<dbReference type="EMBL" id="KQ474075">
    <property type="protein sequence ID" value="KPV77172.1"/>
    <property type="molecule type" value="Genomic_DNA"/>
</dbReference>
<dbReference type="Gene3D" id="1.20.1250.20">
    <property type="entry name" value="MFS general substrate transporter like domains"/>
    <property type="match status" value="2"/>
</dbReference>
<accession>A0A194S997</accession>
<evidence type="ECO:0000256" key="5">
    <source>
        <dbReference type="ARBA" id="ARBA00023136"/>
    </source>
</evidence>
<keyword evidence="3 7" id="KW-0812">Transmembrane</keyword>
<evidence type="ECO:0000256" key="6">
    <source>
        <dbReference type="SAM" id="MobiDB-lite"/>
    </source>
</evidence>
<dbReference type="OMA" id="RWNAVFY"/>
<feature type="region of interest" description="Disordered" evidence="6">
    <location>
        <begin position="1"/>
        <end position="36"/>
    </location>
</feature>
<dbReference type="InterPro" id="IPR036259">
    <property type="entry name" value="MFS_trans_sf"/>
</dbReference>
<feature type="transmembrane region" description="Helical" evidence="7">
    <location>
        <begin position="449"/>
        <end position="470"/>
    </location>
</feature>
<feature type="transmembrane region" description="Helical" evidence="7">
    <location>
        <begin position="66"/>
        <end position="84"/>
    </location>
</feature>
<dbReference type="PANTHER" id="PTHR43791">
    <property type="entry name" value="PERMEASE-RELATED"/>
    <property type="match status" value="1"/>
</dbReference>
<evidence type="ECO:0000256" key="3">
    <source>
        <dbReference type="ARBA" id="ARBA00022692"/>
    </source>
</evidence>
<reference evidence="8 9" key="1">
    <citation type="journal article" date="2015" name="Front. Microbiol.">
        <title>Genome sequence of the plant growth promoting endophytic yeast Rhodotorula graminis WP1.</title>
        <authorList>
            <person name="Firrincieli A."/>
            <person name="Otillar R."/>
            <person name="Salamov A."/>
            <person name="Schmutz J."/>
            <person name="Khan Z."/>
            <person name="Redman R.S."/>
            <person name="Fleck N.D."/>
            <person name="Lindquist E."/>
            <person name="Grigoriev I.V."/>
            <person name="Doty S.L."/>
        </authorList>
    </citation>
    <scope>NUCLEOTIDE SEQUENCE [LARGE SCALE GENOMIC DNA]</scope>
    <source>
        <strain evidence="8 9">WP1</strain>
    </source>
</reference>
<dbReference type="PANTHER" id="PTHR43791:SF36">
    <property type="entry name" value="TRANSPORTER, PUTATIVE (AFU_ORTHOLOGUE AFUA_6G08340)-RELATED"/>
    <property type="match status" value="1"/>
</dbReference>
<dbReference type="GO" id="GO:0022857">
    <property type="term" value="F:transmembrane transporter activity"/>
    <property type="evidence" value="ECO:0007669"/>
    <property type="project" value="InterPro"/>
</dbReference>
<keyword evidence="4 7" id="KW-1133">Transmembrane helix</keyword>
<feature type="transmembrane region" description="Helical" evidence="7">
    <location>
        <begin position="192"/>
        <end position="213"/>
    </location>
</feature>
<dbReference type="Pfam" id="PF07690">
    <property type="entry name" value="MFS_1"/>
    <property type="match status" value="1"/>
</dbReference>
<proteinExistence type="predicted"/>
<feature type="transmembrane region" description="Helical" evidence="7">
    <location>
        <begin position="225"/>
        <end position="245"/>
    </location>
</feature>